<evidence type="ECO:0000256" key="2">
    <source>
        <dbReference type="ARBA" id="ARBA00022618"/>
    </source>
</evidence>
<feature type="domain" description="Glycosyl transferase family 28 C-terminal" evidence="12">
    <location>
        <begin position="187"/>
        <end position="351"/>
    </location>
</feature>
<dbReference type="PANTHER" id="PTHR21015">
    <property type="entry name" value="UDP-N-ACETYLGLUCOSAMINE--N-ACETYLMURAMYL-(PENTAPEPTIDE) PYROPHOSPHORYL-UNDECAPRENOL N-ACETYLGLUCOSAMINE TRANSFERASE 1"/>
    <property type="match status" value="1"/>
</dbReference>
<feature type="binding site" evidence="10">
    <location>
        <position position="124"/>
    </location>
    <ligand>
        <name>UDP-N-acetyl-alpha-D-glucosamine</name>
        <dbReference type="ChEBI" id="CHEBI:57705"/>
    </ligand>
</feature>
<keyword evidence="4 10" id="KW-0808">Transferase</keyword>
<comment type="catalytic activity">
    <reaction evidence="10">
        <text>di-trans,octa-cis-undecaprenyl diphospho-N-acetyl-alpha-D-muramoyl-L-alanyl-D-glutamyl-meso-2,6-diaminopimeloyl-D-alanyl-D-alanine + UDP-N-acetyl-alpha-D-glucosamine = di-trans,octa-cis-undecaprenyl diphospho-[N-acetyl-alpha-D-glucosaminyl-(1-&gt;4)]-N-acetyl-alpha-D-muramoyl-L-alanyl-D-glutamyl-meso-2,6-diaminopimeloyl-D-alanyl-D-alanine + UDP + H(+)</text>
        <dbReference type="Rhea" id="RHEA:31227"/>
        <dbReference type="ChEBI" id="CHEBI:15378"/>
        <dbReference type="ChEBI" id="CHEBI:57705"/>
        <dbReference type="ChEBI" id="CHEBI:58223"/>
        <dbReference type="ChEBI" id="CHEBI:61387"/>
        <dbReference type="ChEBI" id="CHEBI:61388"/>
        <dbReference type="EC" id="2.4.1.227"/>
    </reaction>
</comment>
<comment type="caution">
    <text evidence="10">Lacks conserved residue(s) required for the propagation of feature annotation.</text>
</comment>
<reference evidence="13 14" key="1">
    <citation type="submission" date="2020-08" db="EMBL/GenBank/DDBJ databases">
        <title>Genomic Encyclopedia of Type Strains, Phase IV (KMG-IV): sequencing the most valuable type-strain genomes for metagenomic binning, comparative biology and taxonomic classification.</title>
        <authorList>
            <person name="Goeker M."/>
        </authorList>
    </citation>
    <scope>NUCLEOTIDE SEQUENCE [LARGE SCALE GENOMIC DNA]</scope>
    <source>
        <strain evidence="13 14">DSM 102134</strain>
    </source>
</reference>
<dbReference type="Proteomes" id="UP000535501">
    <property type="component" value="Unassembled WGS sequence"/>
</dbReference>
<evidence type="ECO:0000256" key="10">
    <source>
        <dbReference type="HAMAP-Rule" id="MF_00033"/>
    </source>
</evidence>
<keyword evidence="1 10" id="KW-1003">Cell membrane</keyword>
<evidence type="ECO:0000256" key="5">
    <source>
        <dbReference type="ARBA" id="ARBA00022960"/>
    </source>
</evidence>
<evidence type="ECO:0000256" key="9">
    <source>
        <dbReference type="ARBA" id="ARBA00023316"/>
    </source>
</evidence>
<keyword evidence="6 10" id="KW-0573">Peptidoglycan synthesis</keyword>
<dbReference type="GO" id="GO:0005886">
    <property type="term" value="C:plasma membrane"/>
    <property type="evidence" value="ECO:0007669"/>
    <property type="project" value="UniProtKB-SubCell"/>
</dbReference>
<dbReference type="HAMAP" id="MF_00033">
    <property type="entry name" value="MurG"/>
    <property type="match status" value="1"/>
</dbReference>
<keyword evidence="8 10" id="KW-0131">Cell cycle</keyword>
<sequence>MASGIILLAAGGTGGHLFPAEALGHELKARGYAVHLVTDRRAERFAGSFPADEIHVVPSATFGSKNPIAVLRTAWTLWTGLRAARRLIGRLKPAAVIGFGGYPTVPPLLAARSMGVPSLIHEQNAVMGRANKALASRVQAIAGGFLPDDHGAHAAKTVTTGNPVRPAVLQAAGSPYLASRSSEEFRLLVFGGSQGAQFFSSAVPAAIALLDGVDRSRLRVTQQARAEDHQAVADHYRALQVPAEVSPFFADMAERLRLAHLVICRSGASTVSEVAVIGRPAIFVPYPYALDHDQAANAAALVERGGAEVVAQAELSPERLTQMISSAMKEPERLETMAAAARQAGHPDASALLADLVVAISERKSVAEYKGVRS</sequence>
<keyword evidence="2 10" id="KW-0132">Cell division</keyword>
<evidence type="ECO:0000259" key="11">
    <source>
        <dbReference type="Pfam" id="PF03033"/>
    </source>
</evidence>
<dbReference type="GO" id="GO:0051301">
    <property type="term" value="P:cell division"/>
    <property type="evidence" value="ECO:0007669"/>
    <property type="project" value="UniProtKB-KW"/>
</dbReference>
<dbReference type="CDD" id="cd03785">
    <property type="entry name" value="GT28_MurG"/>
    <property type="match status" value="1"/>
</dbReference>
<evidence type="ECO:0000259" key="12">
    <source>
        <dbReference type="Pfam" id="PF04101"/>
    </source>
</evidence>
<name>A0A7W9YUH7_9HYPH</name>
<dbReference type="RefSeq" id="WP_077546618.1">
    <property type="nucleotide sequence ID" value="NZ_JACHEJ010000001.1"/>
</dbReference>
<dbReference type="Gene3D" id="3.40.50.2000">
    <property type="entry name" value="Glycogen Phosphorylase B"/>
    <property type="match status" value="2"/>
</dbReference>
<feature type="binding site" evidence="10">
    <location>
        <position position="294"/>
    </location>
    <ligand>
        <name>UDP-N-acetyl-alpha-D-glucosamine</name>
        <dbReference type="ChEBI" id="CHEBI:57705"/>
    </ligand>
</feature>
<evidence type="ECO:0000256" key="1">
    <source>
        <dbReference type="ARBA" id="ARBA00022475"/>
    </source>
</evidence>
<dbReference type="NCBIfam" id="TIGR01133">
    <property type="entry name" value="murG"/>
    <property type="match status" value="1"/>
</dbReference>
<dbReference type="GO" id="GO:0009252">
    <property type="term" value="P:peptidoglycan biosynthetic process"/>
    <property type="evidence" value="ECO:0007669"/>
    <property type="project" value="UniProtKB-UniRule"/>
</dbReference>
<evidence type="ECO:0000256" key="7">
    <source>
        <dbReference type="ARBA" id="ARBA00023136"/>
    </source>
</evidence>
<keyword evidence="7 10" id="KW-0472">Membrane</keyword>
<feature type="binding site" evidence="10">
    <location>
        <position position="193"/>
    </location>
    <ligand>
        <name>UDP-N-acetyl-alpha-D-glucosamine</name>
        <dbReference type="ChEBI" id="CHEBI:57705"/>
    </ligand>
</feature>
<dbReference type="InterPro" id="IPR006009">
    <property type="entry name" value="GlcNAc_MurG"/>
</dbReference>
<dbReference type="InterPro" id="IPR007235">
    <property type="entry name" value="Glyco_trans_28_C"/>
</dbReference>
<gene>
    <name evidence="10" type="primary">murG</name>
    <name evidence="13" type="ORF">HNQ75_000575</name>
</gene>
<dbReference type="SUPFAM" id="SSF53756">
    <property type="entry name" value="UDP-Glycosyltransferase/glycogen phosphorylase"/>
    <property type="match status" value="1"/>
</dbReference>
<keyword evidence="14" id="KW-1185">Reference proteome</keyword>
<dbReference type="GO" id="GO:0008360">
    <property type="term" value="P:regulation of cell shape"/>
    <property type="evidence" value="ECO:0007669"/>
    <property type="project" value="UniProtKB-KW"/>
</dbReference>
<evidence type="ECO:0000313" key="14">
    <source>
        <dbReference type="Proteomes" id="UP000535501"/>
    </source>
</evidence>
<comment type="similarity">
    <text evidence="10">Belongs to the glycosyltransferase 28 family. MurG subfamily.</text>
</comment>
<keyword evidence="5 10" id="KW-0133">Cell shape</keyword>
<keyword evidence="9 10" id="KW-0961">Cell wall biogenesis/degradation</keyword>
<dbReference type="GO" id="GO:0050511">
    <property type="term" value="F:undecaprenyldiphospho-muramoylpentapeptide beta-N-acetylglucosaminyltransferase activity"/>
    <property type="evidence" value="ECO:0007669"/>
    <property type="project" value="UniProtKB-UniRule"/>
</dbReference>
<dbReference type="AlphaFoldDB" id="A0A7W9YUH7"/>
<dbReference type="InterPro" id="IPR004276">
    <property type="entry name" value="GlycoTrans_28_N"/>
</dbReference>
<comment type="caution">
    <text evidence="13">The sequence shown here is derived from an EMBL/GenBank/DDBJ whole genome shotgun (WGS) entry which is preliminary data.</text>
</comment>
<evidence type="ECO:0000256" key="8">
    <source>
        <dbReference type="ARBA" id="ARBA00023306"/>
    </source>
</evidence>
<comment type="subcellular location">
    <subcellularLocation>
        <location evidence="10">Cell membrane</location>
        <topology evidence="10">Peripheral membrane protein</topology>
        <orientation evidence="10">Cytoplasmic side</orientation>
    </subcellularLocation>
</comment>
<comment type="function">
    <text evidence="10">Cell wall formation. Catalyzes the transfer of a GlcNAc subunit on undecaprenyl-pyrophosphoryl-MurNAc-pentapeptide (lipid intermediate I) to form undecaprenyl-pyrophosphoryl-MurNAc-(pentapeptide)GlcNAc (lipid intermediate II).</text>
</comment>
<feature type="domain" description="Glycosyltransferase family 28 N-terminal" evidence="11">
    <location>
        <begin position="6"/>
        <end position="141"/>
    </location>
</feature>
<dbReference type="EMBL" id="JACHEJ010000001">
    <property type="protein sequence ID" value="MBB6178632.1"/>
    <property type="molecule type" value="Genomic_DNA"/>
</dbReference>
<proteinExistence type="inferred from homology"/>
<organism evidence="13 14">
    <name type="scientific">Pseudorhizobium flavum</name>
    <dbReference type="NCBI Taxonomy" id="1335061"/>
    <lineage>
        <taxon>Bacteria</taxon>
        <taxon>Pseudomonadati</taxon>
        <taxon>Pseudomonadota</taxon>
        <taxon>Alphaproteobacteria</taxon>
        <taxon>Hyphomicrobiales</taxon>
        <taxon>Rhizobiaceae</taxon>
        <taxon>Rhizobium/Agrobacterium group</taxon>
        <taxon>Pseudorhizobium</taxon>
    </lineage>
</organism>
<dbReference type="UniPathway" id="UPA00219"/>
<feature type="binding site" evidence="10">
    <location>
        <begin position="13"/>
        <end position="15"/>
    </location>
    <ligand>
        <name>UDP-N-acetyl-alpha-D-glucosamine</name>
        <dbReference type="ChEBI" id="CHEBI:57705"/>
    </ligand>
</feature>
<evidence type="ECO:0000256" key="4">
    <source>
        <dbReference type="ARBA" id="ARBA00022679"/>
    </source>
</evidence>
<evidence type="ECO:0000256" key="3">
    <source>
        <dbReference type="ARBA" id="ARBA00022676"/>
    </source>
</evidence>
<dbReference type="PANTHER" id="PTHR21015:SF22">
    <property type="entry name" value="GLYCOSYLTRANSFERASE"/>
    <property type="match status" value="1"/>
</dbReference>
<dbReference type="Pfam" id="PF04101">
    <property type="entry name" value="Glyco_tran_28_C"/>
    <property type="match status" value="1"/>
</dbReference>
<dbReference type="GO" id="GO:0071555">
    <property type="term" value="P:cell wall organization"/>
    <property type="evidence" value="ECO:0007669"/>
    <property type="project" value="UniProtKB-KW"/>
</dbReference>
<keyword evidence="3 10" id="KW-0328">Glycosyltransferase</keyword>
<dbReference type="EC" id="2.4.1.227" evidence="10"/>
<feature type="binding site" evidence="10">
    <location>
        <position position="165"/>
    </location>
    <ligand>
        <name>UDP-N-acetyl-alpha-D-glucosamine</name>
        <dbReference type="ChEBI" id="CHEBI:57705"/>
    </ligand>
</feature>
<evidence type="ECO:0000313" key="13">
    <source>
        <dbReference type="EMBL" id="MBB6178632.1"/>
    </source>
</evidence>
<evidence type="ECO:0000256" key="6">
    <source>
        <dbReference type="ARBA" id="ARBA00022984"/>
    </source>
</evidence>
<protein>
    <recommendedName>
        <fullName evidence="10">UDP-N-acetylglucosamine--N-acetylmuramyl-(pentapeptide) pyrophosphoryl-undecaprenol N-acetylglucosamine transferase</fullName>
        <ecNumber evidence="10">2.4.1.227</ecNumber>
    </recommendedName>
    <alternativeName>
        <fullName evidence="10">Undecaprenyl-PP-MurNAc-pentapeptide-UDPGlcNAc GlcNAc transferase</fullName>
    </alternativeName>
</protein>
<accession>A0A7W9YUH7</accession>
<comment type="pathway">
    <text evidence="10">Cell wall biogenesis; peptidoglycan biosynthesis.</text>
</comment>
<dbReference type="Pfam" id="PF03033">
    <property type="entry name" value="Glyco_transf_28"/>
    <property type="match status" value="1"/>
</dbReference>
<dbReference type="GO" id="GO:0005975">
    <property type="term" value="P:carbohydrate metabolic process"/>
    <property type="evidence" value="ECO:0007669"/>
    <property type="project" value="InterPro"/>
</dbReference>